<sequence length="312" mass="32788">MNTTENQDAAAKYLRALDRELRNVPQARREAVVADLAEHIDEARERGRSDAQIIASLGPVEAIAADVQLDFADGAAEVERRSKLRVLGLVALAAGVLAAVVDTWIYPSSNIDEFWPDWLLSSSINYDVNTRWGAGLMLVFLLPGIMVAAGSLVKSGAARIYCTAAALIVTALPFVIGFNLGIFFLPLIVAAWMIAGISHRRQEPAQGRKFVAQRIVAGLVAGAPAAALFAGLVTGTVGTGVLGVTVMVVLGLAAAGAMMGLRAAYWVLTACGALLLVTAVFDMGMLVLGLWVAGTIYFFVGLAGLLRPAPKG</sequence>
<evidence type="ECO:0000313" key="2">
    <source>
        <dbReference type="EMBL" id="MBP2399924.1"/>
    </source>
</evidence>
<feature type="transmembrane region" description="Helical" evidence="1">
    <location>
        <begin position="211"/>
        <end position="231"/>
    </location>
</feature>
<evidence type="ECO:0000256" key="1">
    <source>
        <dbReference type="SAM" id="Phobius"/>
    </source>
</evidence>
<organism evidence="2 3">
    <name type="scientific">Glutamicibacter protophormiae</name>
    <name type="common">Brevibacterium protophormiae</name>
    <dbReference type="NCBI Taxonomy" id="37930"/>
    <lineage>
        <taxon>Bacteria</taxon>
        <taxon>Bacillati</taxon>
        <taxon>Actinomycetota</taxon>
        <taxon>Actinomycetes</taxon>
        <taxon>Micrococcales</taxon>
        <taxon>Micrococcaceae</taxon>
        <taxon>Glutamicibacter</taxon>
    </lineage>
</organism>
<feature type="transmembrane region" description="Helical" evidence="1">
    <location>
        <begin position="263"/>
        <end position="281"/>
    </location>
</feature>
<reference evidence="2 3" key="1">
    <citation type="submission" date="2021-03" db="EMBL/GenBank/DDBJ databases">
        <title>Sequencing the genomes of 1000 actinobacteria strains.</title>
        <authorList>
            <person name="Klenk H.-P."/>
        </authorList>
    </citation>
    <scope>NUCLEOTIDE SEQUENCE [LARGE SCALE GENOMIC DNA]</scope>
    <source>
        <strain evidence="2 3">DSM 20168</strain>
    </source>
</reference>
<keyword evidence="3" id="KW-1185">Reference proteome</keyword>
<gene>
    <name evidence="2" type="ORF">JOF39_003005</name>
</gene>
<dbReference type="Pfam" id="PF22564">
    <property type="entry name" value="HAAS"/>
    <property type="match status" value="1"/>
</dbReference>
<dbReference type="RefSeq" id="WP_188946842.1">
    <property type="nucleotide sequence ID" value="NZ_BMPH01000001.1"/>
</dbReference>
<name>A0ABS4XTS9_GLUPR</name>
<dbReference type="Proteomes" id="UP001195422">
    <property type="component" value="Unassembled WGS sequence"/>
</dbReference>
<accession>A0ABS4XTS9</accession>
<feature type="transmembrane region" description="Helical" evidence="1">
    <location>
        <begin position="182"/>
        <end position="199"/>
    </location>
</feature>
<evidence type="ECO:0000313" key="3">
    <source>
        <dbReference type="Proteomes" id="UP001195422"/>
    </source>
</evidence>
<comment type="caution">
    <text evidence="2">The sequence shown here is derived from an EMBL/GenBank/DDBJ whole genome shotgun (WGS) entry which is preliminary data.</text>
</comment>
<keyword evidence="1" id="KW-0472">Membrane</keyword>
<protein>
    <recommendedName>
        <fullName evidence="4">DUF1700 domain-containing protein</fullName>
    </recommendedName>
</protein>
<keyword evidence="1" id="KW-1133">Transmembrane helix</keyword>
<feature type="transmembrane region" description="Helical" evidence="1">
    <location>
        <begin position="86"/>
        <end position="106"/>
    </location>
</feature>
<dbReference type="EMBL" id="JAGIOJ010000001">
    <property type="protein sequence ID" value="MBP2399924.1"/>
    <property type="molecule type" value="Genomic_DNA"/>
</dbReference>
<feature type="transmembrane region" description="Helical" evidence="1">
    <location>
        <begin position="287"/>
        <end position="306"/>
    </location>
</feature>
<feature type="transmembrane region" description="Helical" evidence="1">
    <location>
        <begin position="132"/>
        <end position="153"/>
    </location>
</feature>
<keyword evidence="1" id="KW-0812">Transmembrane</keyword>
<feature type="transmembrane region" description="Helical" evidence="1">
    <location>
        <begin position="237"/>
        <end position="256"/>
    </location>
</feature>
<proteinExistence type="predicted"/>
<evidence type="ECO:0008006" key="4">
    <source>
        <dbReference type="Google" id="ProtNLM"/>
    </source>
</evidence>